<evidence type="ECO:0000256" key="1">
    <source>
        <dbReference type="ARBA" id="ARBA00022741"/>
    </source>
</evidence>
<dbReference type="SMART" id="SM00421">
    <property type="entry name" value="HTH_LUXR"/>
    <property type="match status" value="1"/>
</dbReference>
<name>A0ABS2UK86_9ACTN</name>
<dbReference type="PANTHER" id="PTHR16305:SF35">
    <property type="entry name" value="TRANSCRIPTIONAL ACTIVATOR DOMAIN"/>
    <property type="match status" value="1"/>
</dbReference>
<reference evidence="5 6" key="1">
    <citation type="journal article" date="2016" name="Arch. Microbiol.">
        <title>Streptomyces zhihengii sp. nov., isolated from rhizospheric soil of Psammosilene tunicoides.</title>
        <authorList>
            <person name="Huang M.J."/>
            <person name="Fei J.J."/>
            <person name="Salam N."/>
            <person name="Kim C.J."/>
            <person name="Hozzein W.N."/>
            <person name="Xiao M."/>
            <person name="Huang H.Q."/>
            <person name="Li W.J."/>
        </authorList>
    </citation>
    <scope>NUCLEOTIDE SEQUENCE [LARGE SCALE GENOMIC DNA]</scope>
    <source>
        <strain evidence="5 6">YIM T102</strain>
    </source>
</reference>
<dbReference type="Gene3D" id="1.10.10.10">
    <property type="entry name" value="Winged helix-like DNA-binding domain superfamily/Winged helix DNA-binding domain"/>
    <property type="match status" value="1"/>
</dbReference>
<dbReference type="InterPro" id="IPR000792">
    <property type="entry name" value="Tscrpt_reg_LuxR_C"/>
</dbReference>
<keyword evidence="1" id="KW-0547">Nucleotide-binding</keyword>
<dbReference type="PROSITE" id="PS50043">
    <property type="entry name" value="HTH_LUXR_2"/>
    <property type="match status" value="1"/>
</dbReference>
<protein>
    <submittedName>
        <fullName evidence="5">AAA family ATPase</fullName>
    </submittedName>
</protein>
<keyword evidence="6" id="KW-1185">Reference proteome</keyword>
<gene>
    <name evidence="5" type="ORF">JE024_04185</name>
</gene>
<evidence type="ECO:0000259" key="4">
    <source>
        <dbReference type="PROSITE" id="PS50043"/>
    </source>
</evidence>
<dbReference type="InterPro" id="IPR027417">
    <property type="entry name" value="P-loop_NTPase"/>
</dbReference>
<dbReference type="Pfam" id="PF13191">
    <property type="entry name" value="AAA_16"/>
    <property type="match status" value="1"/>
</dbReference>
<feature type="region of interest" description="Disordered" evidence="3">
    <location>
        <begin position="512"/>
        <end position="572"/>
    </location>
</feature>
<organism evidence="5 6">
    <name type="scientific">Streptomyces zhihengii</name>
    <dbReference type="NCBI Taxonomy" id="1818004"/>
    <lineage>
        <taxon>Bacteria</taxon>
        <taxon>Bacillati</taxon>
        <taxon>Actinomycetota</taxon>
        <taxon>Actinomycetes</taxon>
        <taxon>Kitasatosporales</taxon>
        <taxon>Streptomycetaceae</taxon>
        <taxon>Streptomyces</taxon>
    </lineage>
</organism>
<dbReference type="SUPFAM" id="SSF48452">
    <property type="entry name" value="TPR-like"/>
    <property type="match status" value="1"/>
</dbReference>
<dbReference type="InterPro" id="IPR041664">
    <property type="entry name" value="AAA_16"/>
</dbReference>
<accession>A0ABS2UK86</accession>
<evidence type="ECO:0000256" key="2">
    <source>
        <dbReference type="ARBA" id="ARBA00022840"/>
    </source>
</evidence>
<evidence type="ECO:0000313" key="5">
    <source>
        <dbReference type="EMBL" id="MBM9617947.1"/>
    </source>
</evidence>
<dbReference type="CDD" id="cd06170">
    <property type="entry name" value="LuxR_C_like"/>
    <property type="match status" value="1"/>
</dbReference>
<feature type="domain" description="HTH luxR-type" evidence="4">
    <location>
        <begin position="909"/>
        <end position="974"/>
    </location>
</feature>
<dbReference type="EMBL" id="JAFEJA010000001">
    <property type="protein sequence ID" value="MBM9617947.1"/>
    <property type="molecule type" value="Genomic_DNA"/>
</dbReference>
<keyword evidence="2" id="KW-0067">ATP-binding</keyword>
<dbReference type="PRINTS" id="PR00038">
    <property type="entry name" value="HTHLUXR"/>
</dbReference>
<dbReference type="Pfam" id="PF00196">
    <property type="entry name" value="GerE"/>
    <property type="match status" value="1"/>
</dbReference>
<evidence type="ECO:0000256" key="3">
    <source>
        <dbReference type="SAM" id="MobiDB-lite"/>
    </source>
</evidence>
<dbReference type="RefSeq" id="WP_205372269.1">
    <property type="nucleotide sequence ID" value="NZ_JAFEJA010000001.1"/>
</dbReference>
<dbReference type="InterPro" id="IPR036388">
    <property type="entry name" value="WH-like_DNA-bd_sf"/>
</dbReference>
<dbReference type="InterPro" id="IPR011990">
    <property type="entry name" value="TPR-like_helical_dom_sf"/>
</dbReference>
<comment type="caution">
    <text evidence="5">The sequence shown here is derived from an EMBL/GenBank/DDBJ whole genome shotgun (WGS) entry which is preliminary data.</text>
</comment>
<evidence type="ECO:0000313" key="6">
    <source>
        <dbReference type="Proteomes" id="UP000664109"/>
    </source>
</evidence>
<dbReference type="PANTHER" id="PTHR16305">
    <property type="entry name" value="TESTICULAR SOLUBLE ADENYLYL CYCLASE"/>
    <property type="match status" value="1"/>
</dbReference>
<sequence length="974" mass="100211">MPGDAIAGRPAELAAVTALLDGVRSGTGRALVVRGEPGVGKSALLRHAAGRAAPARVLRATGAEPESGLAFAALHQLLRPVAGLTDALPEPQRDAVHGALGLAAPPAESDRFLVAAGVLSLLEEASRPHGLLCVVDDFHWADRASAAALLFAARRLEAGAVGLLIATRDTPATRHTLRDLPQRPLTGLDAAAAATALASWTGTEPSPRAAARLTEATGGNPLALRETAELLTPGQLSGREPLPDPLPLGDRIAAAYEDRLAALPDATRRMLLVAALDGRGDPGAILAAAARLDVPGHALEPAEAAGLIEAGPTAITFRHPLVRSAVQAAAGPPERRAAHEALAAAHGDAGEADRRAAHLAAAAVGPDETVAAALSAAAERARARGGHADAADVLTRAAQLTPEPHARARRLTDAATAAWLGGRPGQAHSALAAAHEHAKDPALLTELAQLRGRFALNSGDAADALRIFLDAADRAPGRLALLADAAEAAACVGDTEAGALIGRRVDVLPAARREEPASRPEQPATRPEQPASVTEQPDDAADVLPDVRPEDPASRPEQPGSATEHPDARSEHPGDAFLRAVLAGCGALEAGDRDRGVPLLRRALAAVEDTADDAAALLWAAAAASLLGESDAAAGYGARAGSVARMSSLAGTLPVVLENAATAERMNSRFAHSEALSTEGLALAREAGLTNSAAAHLANLAVCAAVRGQEDLCRTRAQEALAIAIPHRLGLRAGVASYALGMLDLGLGRFDLAHRRLTALAAAGPGAGSPVVAWGSAADRVEAAAAAGDEPAARGALAFLEQWSAHAASGRERARLARCRALVAADDGEAVTLLEEALHHLAGDPGAAWDQARTALLLGERLRRARRIAEARDRLRDAVEAFRRLGAGPWEQRARGELRAAGESTDPAGPDALAALTPQELRIARLVADGASNKDVAARLFLSPRTVEYHLYKVYPKLGISSRADLVRLLGRER</sequence>
<feature type="compositionally biased region" description="Basic and acidic residues" evidence="3">
    <location>
        <begin position="545"/>
        <end position="554"/>
    </location>
</feature>
<dbReference type="InterPro" id="IPR016032">
    <property type="entry name" value="Sig_transdc_resp-reg_C-effctor"/>
</dbReference>
<dbReference type="Proteomes" id="UP000664109">
    <property type="component" value="Unassembled WGS sequence"/>
</dbReference>
<dbReference type="SUPFAM" id="SSF46894">
    <property type="entry name" value="C-terminal effector domain of the bipartite response regulators"/>
    <property type="match status" value="1"/>
</dbReference>
<proteinExistence type="predicted"/>
<dbReference type="SUPFAM" id="SSF52540">
    <property type="entry name" value="P-loop containing nucleoside triphosphate hydrolases"/>
    <property type="match status" value="1"/>
</dbReference>